<dbReference type="GO" id="GO:0008237">
    <property type="term" value="F:metallopeptidase activity"/>
    <property type="evidence" value="ECO:0007669"/>
    <property type="project" value="UniProtKB-KW"/>
</dbReference>
<feature type="transmembrane region" description="Helical" evidence="1">
    <location>
        <begin position="235"/>
        <end position="254"/>
    </location>
</feature>
<sequence>MLSKDLAVFLLSSFTLAALADAWLYFAREAVTGPIMPALLHLLWGFLRMYTPTVGALLALRLSGRSLREELAGYLGISTRAVLHYFASPLLVYLALGVYVLLGLVAGLVDLGKPERLLLPLLQQLQPTAAAELARLLLLVQVASAYIAAVTVNAFFALGEEIGWRGYMYRRLGSQPNLRSIVAIGVTWGLWHATAIGLLGHNYPELRWAGVPLFTLFCILLSAVMLPLVTHARSILPAVSLHGALNALWGLTVLVTGLEGAEGEALGGLGALGLLSLAVVYLVLRMLLSRLAGRG</sequence>
<feature type="transmembrane region" description="Helical" evidence="1">
    <location>
        <begin position="38"/>
        <end position="60"/>
    </location>
</feature>
<dbReference type="GO" id="GO:0006508">
    <property type="term" value="P:proteolysis"/>
    <property type="evidence" value="ECO:0007669"/>
    <property type="project" value="UniProtKB-KW"/>
</dbReference>
<dbReference type="InterPro" id="IPR003675">
    <property type="entry name" value="Rce1/LyrA-like_dom"/>
</dbReference>
<dbReference type="GO" id="GO:0004175">
    <property type="term" value="F:endopeptidase activity"/>
    <property type="evidence" value="ECO:0007669"/>
    <property type="project" value="UniProtKB-ARBA"/>
</dbReference>
<dbReference type="InterPro" id="IPR042150">
    <property type="entry name" value="MmRce1-like"/>
</dbReference>
<accession>A0A7C4F8X4</accession>
<evidence type="ECO:0000259" key="2">
    <source>
        <dbReference type="Pfam" id="PF02517"/>
    </source>
</evidence>
<feature type="transmembrane region" description="Helical" evidence="1">
    <location>
        <begin position="81"/>
        <end position="109"/>
    </location>
</feature>
<dbReference type="PANTHER" id="PTHR35797:SF1">
    <property type="entry name" value="PROTEASE"/>
    <property type="match status" value="1"/>
</dbReference>
<dbReference type="AlphaFoldDB" id="A0A7C4F8X4"/>
<keyword evidence="1" id="KW-0472">Membrane</keyword>
<dbReference type="Pfam" id="PF02517">
    <property type="entry name" value="Rce1-like"/>
    <property type="match status" value="1"/>
</dbReference>
<dbReference type="EMBL" id="DTFI01000108">
    <property type="protein sequence ID" value="HGI43584.1"/>
    <property type="molecule type" value="Genomic_DNA"/>
</dbReference>
<feature type="transmembrane region" description="Helical" evidence="1">
    <location>
        <begin position="266"/>
        <end position="284"/>
    </location>
</feature>
<reference evidence="3" key="1">
    <citation type="journal article" date="2020" name="mSystems">
        <title>Genome- and Community-Level Interaction Insights into Carbon Utilization and Element Cycling Functions of Hydrothermarchaeota in Hydrothermal Sediment.</title>
        <authorList>
            <person name="Zhou Z."/>
            <person name="Liu Y."/>
            <person name="Xu W."/>
            <person name="Pan J."/>
            <person name="Luo Z.H."/>
            <person name="Li M."/>
        </authorList>
    </citation>
    <scope>NUCLEOTIDE SEQUENCE [LARGE SCALE GENOMIC DNA]</scope>
    <source>
        <strain evidence="3">SpSt-735</strain>
    </source>
</reference>
<keyword evidence="3" id="KW-0378">Hydrolase</keyword>
<dbReference type="PANTHER" id="PTHR35797">
    <property type="entry name" value="PROTEASE-RELATED"/>
    <property type="match status" value="1"/>
</dbReference>
<evidence type="ECO:0000256" key="1">
    <source>
        <dbReference type="SAM" id="Phobius"/>
    </source>
</evidence>
<feature type="transmembrane region" description="Helical" evidence="1">
    <location>
        <begin position="136"/>
        <end position="159"/>
    </location>
</feature>
<comment type="caution">
    <text evidence="3">The sequence shown here is derived from an EMBL/GenBank/DDBJ whole genome shotgun (WGS) entry which is preliminary data.</text>
</comment>
<gene>
    <name evidence="3" type="ORF">ENV17_04265</name>
</gene>
<keyword evidence="3" id="KW-0482">Metalloprotease</keyword>
<keyword evidence="1" id="KW-1133">Transmembrane helix</keyword>
<dbReference type="GO" id="GO:0080120">
    <property type="term" value="P:CAAX-box protein maturation"/>
    <property type="evidence" value="ECO:0007669"/>
    <property type="project" value="UniProtKB-ARBA"/>
</dbReference>
<proteinExistence type="predicted"/>
<evidence type="ECO:0000313" key="3">
    <source>
        <dbReference type="EMBL" id="HGI43584.1"/>
    </source>
</evidence>
<keyword evidence="1" id="KW-0812">Transmembrane</keyword>
<feature type="transmembrane region" description="Helical" evidence="1">
    <location>
        <begin position="206"/>
        <end position="228"/>
    </location>
</feature>
<feature type="transmembrane region" description="Helical" evidence="1">
    <location>
        <begin position="180"/>
        <end position="200"/>
    </location>
</feature>
<organism evidence="3">
    <name type="scientific">Thermofilum pendens</name>
    <dbReference type="NCBI Taxonomy" id="2269"/>
    <lineage>
        <taxon>Archaea</taxon>
        <taxon>Thermoproteota</taxon>
        <taxon>Thermoprotei</taxon>
        <taxon>Thermofilales</taxon>
        <taxon>Thermofilaceae</taxon>
        <taxon>Thermofilum</taxon>
    </lineage>
</organism>
<keyword evidence="3" id="KW-0645">Protease</keyword>
<name>A0A7C4F8X4_THEPE</name>
<feature type="domain" description="CAAX prenyl protease 2/Lysostaphin resistance protein A-like" evidence="2">
    <location>
        <begin position="146"/>
        <end position="248"/>
    </location>
</feature>
<protein>
    <submittedName>
        <fullName evidence="3">CPBP family intramembrane metalloprotease</fullName>
    </submittedName>
</protein>